<dbReference type="Pfam" id="PF03379">
    <property type="entry name" value="CcmB"/>
    <property type="match status" value="1"/>
</dbReference>
<comment type="similarity">
    <text evidence="3 12">Belongs to the CcmB/CycW/HelB family.</text>
</comment>
<protein>
    <recommendedName>
        <fullName evidence="4 12">Heme exporter protein B</fullName>
    </recommendedName>
</protein>
<feature type="transmembrane region" description="Helical" evidence="13">
    <location>
        <begin position="77"/>
        <end position="95"/>
    </location>
</feature>
<evidence type="ECO:0000256" key="6">
    <source>
        <dbReference type="ARBA" id="ARBA00022475"/>
    </source>
</evidence>
<evidence type="ECO:0000256" key="13">
    <source>
        <dbReference type="SAM" id="Phobius"/>
    </source>
</evidence>
<keyword evidence="11 12" id="KW-0472">Membrane</keyword>
<evidence type="ECO:0000313" key="15">
    <source>
        <dbReference type="Proteomes" id="UP000198644"/>
    </source>
</evidence>
<dbReference type="AlphaFoldDB" id="A0A1I6H5N3"/>
<feature type="transmembrane region" description="Helical" evidence="13">
    <location>
        <begin position="151"/>
        <end position="177"/>
    </location>
</feature>
<comment type="subcellular location">
    <subcellularLocation>
        <location evidence="2">Cell inner membrane</location>
        <topology evidence="2">Multi-pass membrane protein</topology>
    </subcellularLocation>
</comment>
<dbReference type="EMBL" id="FOYW01000001">
    <property type="protein sequence ID" value="SFR49783.1"/>
    <property type="molecule type" value="Genomic_DNA"/>
</dbReference>
<dbReference type="Proteomes" id="UP000198644">
    <property type="component" value="Unassembled WGS sequence"/>
</dbReference>
<feature type="transmembrane region" description="Helical" evidence="13">
    <location>
        <begin position="218"/>
        <end position="240"/>
    </location>
</feature>
<evidence type="ECO:0000256" key="4">
    <source>
        <dbReference type="ARBA" id="ARBA00016452"/>
    </source>
</evidence>
<evidence type="ECO:0000256" key="9">
    <source>
        <dbReference type="ARBA" id="ARBA00022748"/>
    </source>
</evidence>
<sequence length="247" mass="25770">MGKQESVVPAGLPILDPVAESPGVLRAMLALLRRDLRLSIRQKQDLLNPLLFFAMVVALFPLGVSPEASFLREAGTGILWVGALLATLLSLDHLFRFDFEDGTLEQMALQPQPLFLLVLAKTLAHWLVTGLPLVLLTPVLGLMLYLDGNSVAVLCLTLLIGTPVLSLIGSVGAALTVGLRAGGVLLSLLIIPLYIPVLIFGTGTVMAAGDGADVSGHLALMAAMLVLALVLAPFAAAAALKISLSAS</sequence>
<proteinExistence type="inferred from homology"/>
<keyword evidence="6 12" id="KW-1003">Cell membrane</keyword>
<dbReference type="PIRSF" id="PIRSF002764">
    <property type="entry name" value="CcmB"/>
    <property type="match status" value="1"/>
</dbReference>
<dbReference type="STRING" id="650891.SAMN05216203_0912"/>
<keyword evidence="9 12" id="KW-0201">Cytochrome c-type biogenesis</keyword>
<name>A0A1I6H5N3_9GAMM</name>
<organism evidence="14 15">
    <name type="scientific">Marinobacter daqiaonensis</name>
    <dbReference type="NCBI Taxonomy" id="650891"/>
    <lineage>
        <taxon>Bacteria</taxon>
        <taxon>Pseudomonadati</taxon>
        <taxon>Pseudomonadota</taxon>
        <taxon>Gammaproteobacteria</taxon>
        <taxon>Pseudomonadales</taxon>
        <taxon>Marinobacteraceae</taxon>
        <taxon>Marinobacter</taxon>
    </lineage>
</organism>
<dbReference type="GO" id="GO:0015232">
    <property type="term" value="F:heme transmembrane transporter activity"/>
    <property type="evidence" value="ECO:0007669"/>
    <property type="project" value="InterPro"/>
</dbReference>
<gene>
    <name evidence="14" type="ORF">SAMN05216203_0912</name>
</gene>
<feature type="transmembrane region" description="Helical" evidence="13">
    <location>
        <begin position="115"/>
        <end position="145"/>
    </location>
</feature>
<evidence type="ECO:0000256" key="7">
    <source>
        <dbReference type="ARBA" id="ARBA00022519"/>
    </source>
</evidence>
<evidence type="ECO:0000313" key="14">
    <source>
        <dbReference type="EMBL" id="SFR49783.1"/>
    </source>
</evidence>
<keyword evidence="5 12" id="KW-0813">Transport</keyword>
<dbReference type="GO" id="GO:0017004">
    <property type="term" value="P:cytochrome complex assembly"/>
    <property type="evidence" value="ECO:0007669"/>
    <property type="project" value="UniProtKB-KW"/>
</dbReference>
<reference evidence="14 15" key="1">
    <citation type="submission" date="2016-10" db="EMBL/GenBank/DDBJ databases">
        <authorList>
            <person name="de Groot N.N."/>
        </authorList>
    </citation>
    <scope>NUCLEOTIDE SEQUENCE [LARGE SCALE GENOMIC DNA]</scope>
    <source>
        <strain evidence="14 15">CGMCC 1.9167</strain>
    </source>
</reference>
<evidence type="ECO:0000256" key="3">
    <source>
        <dbReference type="ARBA" id="ARBA00010544"/>
    </source>
</evidence>
<dbReference type="InterPro" id="IPR003544">
    <property type="entry name" value="Cyt_c_biogenesis_CcmB"/>
</dbReference>
<evidence type="ECO:0000256" key="10">
    <source>
        <dbReference type="ARBA" id="ARBA00022989"/>
    </source>
</evidence>
<feature type="transmembrane region" description="Helical" evidence="13">
    <location>
        <begin position="46"/>
        <end position="65"/>
    </location>
</feature>
<dbReference type="PANTHER" id="PTHR30070">
    <property type="entry name" value="HEME EXPORTER PROTEIN B"/>
    <property type="match status" value="1"/>
</dbReference>
<comment type="function">
    <text evidence="1 12">Required for the export of heme to the periplasm for the biogenesis of c-type cytochromes.</text>
</comment>
<keyword evidence="8 13" id="KW-0812">Transmembrane</keyword>
<feature type="transmembrane region" description="Helical" evidence="13">
    <location>
        <begin position="184"/>
        <end position="206"/>
    </location>
</feature>
<evidence type="ECO:0000256" key="12">
    <source>
        <dbReference type="PIRNR" id="PIRNR002764"/>
    </source>
</evidence>
<dbReference type="PRINTS" id="PR01414">
    <property type="entry name" value="CCMBBIOGNSIS"/>
</dbReference>
<dbReference type="NCBIfam" id="TIGR01190">
    <property type="entry name" value="ccmB"/>
    <property type="match status" value="1"/>
</dbReference>
<dbReference type="PANTHER" id="PTHR30070:SF1">
    <property type="entry name" value="CYTOCHROME C BIOGENESIS B-RELATED"/>
    <property type="match status" value="1"/>
</dbReference>
<dbReference type="GO" id="GO:1903607">
    <property type="term" value="P:cytochrome c biosynthetic process"/>
    <property type="evidence" value="ECO:0007669"/>
    <property type="project" value="TreeGrafter"/>
</dbReference>
<evidence type="ECO:0000256" key="8">
    <source>
        <dbReference type="ARBA" id="ARBA00022692"/>
    </source>
</evidence>
<evidence type="ECO:0000256" key="5">
    <source>
        <dbReference type="ARBA" id="ARBA00022448"/>
    </source>
</evidence>
<evidence type="ECO:0000256" key="11">
    <source>
        <dbReference type="ARBA" id="ARBA00023136"/>
    </source>
</evidence>
<dbReference type="OrthoDB" id="9799895at2"/>
<dbReference type="GO" id="GO:0005886">
    <property type="term" value="C:plasma membrane"/>
    <property type="evidence" value="ECO:0007669"/>
    <property type="project" value="UniProtKB-SubCell"/>
</dbReference>
<accession>A0A1I6H5N3</accession>
<keyword evidence="7 12" id="KW-0997">Cell inner membrane</keyword>
<keyword evidence="10 13" id="KW-1133">Transmembrane helix</keyword>
<evidence type="ECO:0000256" key="2">
    <source>
        <dbReference type="ARBA" id="ARBA00004429"/>
    </source>
</evidence>
<dbReference type="InterPro" id="IPR026031">
    <property type="entry name" value="Cyt_c_CcmB_bac"/>
</dbReference>
<keyword evidence="15" id="KW-1185">Reference proteome</keyword>
<evidence type="ECO:0000256" key="1">
    <source>
        <dbReference type="ARBA" id="ARBA00002442"/>
    </source>
</evidence>